<sequence length="112" mass="11897">VHKETIDKVPNSLPNRSNIEIEIYGMEGIPPDDVKEHERQKQGKQMQGGRPGSPSSGEDEPAPKKAKPEGLLGNGPMPHHMAPMGQFGPPYGSSNDGSYGTNPMGPPFIGPG</sequence>
<dbReference type="PANTHER" id="PTHR23215">
    <property type="entry name" value="ZINC FINGER PROTEIN 207"/>
    <property type="match status" value="1"/>
</dbReference>
<dbReference type="Proteomes" id="UP001233999">
    <property type="component" value="Unassembled WGS sequence"/>
</dbReference>
<evidence type="ECO:0000256" key="6">
    <source>
        <dbReference type="SAM" id="MobiDB-lite"/>
    </source>
</evidence>
<organism evidence="7 8">
    <name type="scientific">Diploptera punctata</name>
    <name type="common">Pacific beetle cockroach</name>
    <dbReference type="NCBI Taxonomy" id="6984"/>
    <lineage>
        <taxon>Eukaryota</taxon>
        <taxon>Metazoa</taxon>
        <taxon>Ecdysozoa</taxon>
        <taxon>Arthropoda</taxon>
        <taxon>Hexapoda</taxon>
        <taxon>Insecta</taxon>
        <taxon>Pterygota</taxon>
        <taxon>Neoptera</taxon>
        <taxon>Polyneoptera</taxon>
        <taxon>Dictyoptera</taxon>
        <taxon>Blattodea</taxon>
        <taxon>Blaberoidea</taxon>
        <taxon>Blaberidae</taxon>
        <taxon>Diplopterinae</taxon>
        <taxon>Diploptera</taxon>
    </lineage>
</organism>
<comment type="caution">
    <text evidence="7">The sequence shown here is derived from an EMBL/GenBank/DDBJ whole genome shotgun (WGS) entry which is preliminary data.</text>
</comment>
<keyword evidence="3" id="KW-0863">Zinc-finger</keyword>
<evidence type="ECO:0000256" key="3">
    <source>
        <dbReference type="ARBA" id="ARBA00022771"/>
    </source>
</evidence>
<evidence type="ECO:0000313" key="7">
    <source>
        <dbReference type="EMBL" id="KAJ9586553.1"/>
    </source>
</evidence>
<evidence type="ECO:0000256" key="2">
    <source>
        <dbReference type="ARBA" id="ARBA00022723"/>
    </source>
</evidence>
<feature type="non-terminal residue" evidence="7">
    <location>
        <position position="112"/>
    </location>
</feature>
<dbReference type="AlphaFoldDB" id="A0AAD7ZVE9"/>
<keyword evidence="8" id="KW-1185">Reference proteome</keyword>
<dbReference type="PANTHER" id="PTHR23215:SF0">
    <property type="entry name" value="BUB3-INTERACTING AND GLEBS MOTIF-CONTAINING PROTEIN ZNF207"/>
    <property type="match status" value="1"/>
</dbReference>
<protein>
    <submittedName>
        <fullName evidence="7">Uncharacterized protein</fullName>
    </submittedName>
</protein>
<dbReference type="EMBL" id="JASPKZ010007067">
    <property type="protein sequence ID" value="KAJ9586553.1"/>
    <property type="molecule type" value="Genomic_DNA"/>
</dbReference>
<dbReference type="GO" id="GO:0005634">
    <property type="term" value="C:nucleus"/>
    <property type="evidence" value="ECO:0007669"/>
    <property type="project" value="UniProtKB-SubCell"/>
</dbReference>
<keyword evidence="4" id="KW-0862">Zinc</keyword>
<feature type="compositionally biased region" description="Basic and acidic residues" evidence="6">
    <location>
        <begin position="32"/>
        <end position="41"/>
    </location>
</feature>
<evidence type="ECO:0000256" key="5">
    <source>
        <dbReference type="ARBA" id="ARBA00023242"/>
    </source>
</evidence>
<dbReference type="GO" id="GO:0008270">
    <property type="term" value="F:zinc ion binding"/>
    <property type="evidence" value="ECO:0007669"/>
    <property type="project" value="UniProtKB-KW"/>
</dbReference>
<evidence type="ECO:0000256" key="1">
    <source>
        <dbReference type="ARBA" id="ARBA00004123"/>
    </source>
</evidence>
<accession>A0AAD7ZVE9</accession>
<evidence type="ECO:0000256" key="4">
    <source>
        <dbReference type="ARBA" id="ARBA00022833"/>
    </source>
</evidence>
<evidence type="ECO:0000313" key="8">
    <source>
        <dbReference type="Proteomes" id="UP001233999"/>
    </source>
</evidence>
<name>A0AAD7ZVE9_DIPPU</name>
<reference evidence="7" key="2">
    <citation type="submission" date="2023-05" db="EMBL/GenBank/DDBJ databases">
        <authorList>
            <person name="Fouks B."/>
        </authorList>
    </citation>
    <scope>NUCLEOTIDE SEQUENCE</scope>
    <source>
        <strain evidence="7">Stay&amp;Tobe</strain>
        <tissue evidence="7">Testes</tissue>
    </source>
</reference>
<feature type="non-terminal residue" evidence="7">
    <location>
        <position position="1"/>
    </location>
</feature>
<comment type="subcellular location">
    <subcellularLocation>
        <location evidence="1">Nucleus</location>
    </subcellularLocation>
</comment>
<feature type="compositionally biased region" description="Polar residues" evidence="6">
    <location>
        <begin position="92"/>
        <end position="101"/>
    </location>
</feature>
<gene>
    <name evidence="7" type="ORF">L9F63_028403</name>
</gene>
<proteinExistence type="predicted"/>
<reference evidence="7" key="1">
    <citation type="journal article" date="2023" name="IScience">
        <title>Live-bearing cockroach genome reveals convergent evolutionary mechanisms linked to viviparity in insects and beyond.</title>
        <authorList>
            <person name="Fouks B."/>
            <person name="Harrison M.C."/>
            <person name="Mikhailova A.A."/>
            <person name="Marchal E."/>
            <person name="English S."/>
            <person name="Carruthers M."/>
            <person name="Jennings E.C."/>
            <person name="Chiamaka E.L."/>
            <person name="Frigard R.A."/>
            <person name="Pippel M."/>
            <person name="Attardo G.M."/>
            <person name="Benoit J.B."/>
            <person name="Bornberg-Bauer E."/>
            <person name="Tobe S.S."/>
        </authorList>
    </citation>
    <scope>NUCLEOTIDE SEQUENCE</scope>
    <source>
        <strain evidence="7">Stay&amp;Tobe</strain>
    </source>
</reference>
<keyword evidence="2" id="KW-0479">Metal-binding</keyword>
<feature type="region of interest" description="Disordered" evidence="6">
    <location>
        <begin position="23"/>
        <end position="112"/>
    </location>
</feature>
<keyword evidence="5" id="KW-0539">Nucleus</keyword>